<dbReference type="GO" id="GO:0005829">
    <property type="term" value="C:cytosol"/>
    <property type="evidence" value="ECO:0007669"/>
    <property type="project" value="TreeGrafter"/>
</dbReference>
<evidence type="ECO:0000256" key="3">
    <source>
        <dbReference type="ARBA" id="ARBA00022741"/>
    </source>
</evidence>
<evidence type="ECO:0000256" key="6">
    <source>
        <dbReference type="ARBA" id="ARBA00030237"/>
    </source>
</evidence>
<dbReference type="GO" id="GO:0061709">
    <property type="term" value="P:reticulophagy"/>
    <property type="evidence" value="ECO:0007669"/>
    <property type="project" value="TreeGrafter"/>
</dbReference>
<dbReference type="Gene3D" id="3.30.200.20">
    <property type="entry name" value="Phosphorylase Kinase, domain 1"/>
    <property type="match status" value="1"/>
</dbReference>
<feature type="compositionally biased region" description="Basic and acidic residues" evidence="8">
    <location>
        <begin position="607"/>
        <end position="616"/>
    </location>
</feature>
<dbReference type="PROSITE" id="PS00107">
    <property type="entry name" value="PROTEIN_KINASE_ATP"/>
    <property type="match status" value="1"/>
</dbReference>
<feature type="compositionally biased region" description="Low complexity" evidence="8">
    <location>
        <begin position="374"/>
        <end position="385"/>
    </location>
</feature>
<dbReference type="GO" id="GO:0000422">
    <property type="term" value="P:autophagy of mitochondrion"/>
    <property type="evidence" value="ECO:0007669"/>
    <property type="project" value="TreeGrafter"/>
</dbReference>
<feature type="domain" description="Protein kinase" evidence="9">
    <location>
        <begin position="26"/>
        <end position="367"/>
    </location>
</feature>
<feature type="compositionally biased region" description="Basic and acidic residues" evidence="8">
    <location>
        <begin position="508"/>
        <end position="522"/>
    </location>
</feature>
<evidence type="ECO:0000256" key="2">
    <source>
        <dbReference type="ARBA" id="ARBA00022679"/>
    </source>
</evidence>
<dbReference type="GO" id="GO:0034727">
    <property type="term" value="P:piecemeal microautophagy of the nucleus"/>
    <property type="evidence" value="ECO:0007669"/>
    <property type="project" value="TreeGrafter"/>
</dbReference>
<feature type="region of interest" description="Disordered" evidence="8">
    <location>
        <begin position="373"/>
        <end position="398"/>
    </location>
</feature>
<name>A0AAV5AJ68_9AGAM</name>
<dbReference type="InterPro" id="IPR008271">
    <property type="entry name" value="Ser/Thr_kinase_AS"/>
</dbReference>
<dbReference type="GO" id="GO:0000045">
    <property type="term" value="P:autophagosome assembly"/>
    <property type="evidence" value="ECO:0007669"/>
    <property type="project" value="TreeGrafter"/>
</dbReference>
<dbReference type="PANTHER" id="PTHR24348">
    <property type="entry name" value="SERINE/THREONINE-PROTEIN KINASE UNC-51-RELATED"/>
    <property type="match status" value="1"/>
</dbReference>
<evidence type="ECO:0000313" key="10">
    <source>
        <dbReference type="EMBL" id="GJJ14702.1"/>
    </source>
</evidence>
<evidence type="ECO:0000256" key="1">
    <source>
        <dbReference type="ARBA" id="ARBA00012513"/>
    </source>
</evidence>
<dbReference type="InterPro" id="IPR011009">
    <property type="entry name" value="Kinase-like_dom_sf"/>
</dbReference>
<sequence length="962" mass="108418">MAPTASPGPSKDTLSRRPEDDDVRPYIITQEIGKGSFATVYKGYHQNTHEAVAIKAVSRSILTTKLLENLKSEIDILKQLSHKHITLLVDIIVCSRLLHLELVETDAVSKHSPSHIHLIMEYCAGGDLSYYIKHRGRVEGLQYSPSPDAPVQFYPHPRSGGLAERCVRCFLRQLARALRFLRSRNLIHRDIKPQNLLLSPFTQNDLSRGHPIGIPILKVADFGFARILPNTMMAETLCGSPLYMAPEILRYEKYDAKADLWSVGAVLYEMSVGKPPFRAQNHIDLLRKIESSKGIKFPDEDESHPCHPLNPMNPKSPYYQPGLGNTRAHEKMEQVVASDLKALMRRLLVRHPVDRANFDEFFNSEALQNSKFTSIQGSSRSSAISDGEKKIHEPSPPIPMLPQEVILVAQRIAPPIPGVDPHKVTEQQSSELSARARSRLAVQERAKERAAQKIYLEEENKKQANVQSPNPPPTMTGSPRQLVKDFTPQPNDVVTIPIPETVLPLTSNKRDGRRQSDGKETDVGSTKPRSEIAYGGVETNRLVLETEASIIPGETEEDGLLRKEYVLVGDTKAVEFDKAVDELRTLSRRRPLEDKRSLTLPISVNRNSDERFKDSGSPRSSPIRTTFPPRPLSGIVTPSQPLTGALARALNIASKKLFGRRHATVSAQSSLQRKTILRERERLQGRESPGSGIIDDPVEEALLARLEDLAQKTQVLSSWADEMYGYVKSIPQKPLPDPKKFVQGEHEDPEMAQRRQNVEVEVEGSAVTCVALYMLLMGFSQKGIDALKRFKVDLEMRFPDEEIPLSESLEDGLSKAFMTILQRYVDHSILALLWFKNNFIKCNDRAALVKTWLPVEFEARDVSWLNQLIYDRALQLSRTGAQKELLEEATLEECERLYEESLWCLYALQDEIMKPDNPFVDNDKAVIGGWIARTKRRLDICTITIIIGINVHYCITKRLEEG</sequence>
<dbReference type="Pfam" id="PF12063">
    <property type="entry name" value="ATG1-like_MIT1"/>
    <property type="match status" value="1"/>
</dbReference>
<feature type="region of interest" description="Disordered" evidence="8">
    <location>
        <begin position="1"/>
        <end position="20"/>
    </location>
</feature>
<dbReference type="InterPro" id="IPR000719">
    <property type="entry name" value="Prot_kinase_dom"/>
</dbReference>
<feature type="region of interest" description="Disordered" evidence="8">
    <location>
        <begin position="502"/>
        <end position="533"/>
    </location>
</feature>
<feature type="binding site" evidence="7">
    <location>
        <position position="55"/>
    </location>
    <ligand>
        <name>ATP</name>
        <dbReference type="ChEBI" id="CHEBI:30616"/>
    </ligand>
</feature>
<protein>
    <recommendedName>
        <fullName evidence="1">non-specific serine/threonine protein kinase</fullName>
        <ecNumber evidence="1">2.7.11.1</ecNumber>
    </recommendedName>
    <alternativeName>
        <fullName evidence="6">Autophagy-related protein 1</fullName>
    </alternativeName>
</protein>
<keyword evidence="11" id="KW-1185">Reference proteome</keyword>
<evidence type="ECO:0000313" key="11">
    <source>
        <dbReference type="Proteomes" id="UP001050691"/>
    </source>
</evidence>
<dbReference type="AlphaFoldDB" id="A0AAV5AJ68"/>
<dbReference type="Pfam" id="PF00069">
    <property type="entry name" value="Pkinase"/>
    <property type="match status" value="1"/>
</dbReference>
<comment type="caution">
    <text evidence="10">The sequence shown here is derived from an EMBL/GenBank/DDBJ whole genome shotgun (WGS) entry which is preliminary data.</text>
</comment>
<proteinExistence type="predicted"/>
<feature type="region of interest" description="Disordered" evidence="8">
    <location>
        <begin position="418"/>
        <end position="437"/>
    </location>
</feature>
<evidence type="ECO:0000256" key="4">
    <source>
        <dbReference type="ARBA" id="ARBA00022777"/>
    </source>
</evidence>
<accession>A0AAV5AJ68</accession>
<reference evidence="10" key="1">
    <citation type="submission" date="2021-10" db="EMBL/GenBank/DDBJ databases">
        <title>De novo Genome Assembly of Clathrus columnatus (Basidiomycota, Fungi) Using Illumina and Nanopore Sequence Data.</title>
        <authorList>
            <person name="Ogiso-Tanaka E."/>
            <person name="Itagaki H."/>
            <person name="Hosoya T."/>
            <person name="Hosaka K."/>
        </authorList>
    </citation>
    <scope>NUCLEOTIDE SEQUENCE</scope>
    <source>
        <strain evidence="10">MO-923</strain>
    </source>
</reference>
<feature type="region of interest" description="Disordered" evidence="8">
    <location>
        <begin position="457"/>
        <end position="481"/>
    </location>
</feature>
<dbReference type="PANTHER" id="PTHR24348:SF22">
    <property type="entry name" value="NON-SPECIFIC SERINE_THREONINE PROTEIN KINASE"/>
    <property type="match status" value="1"/>
</dbReference>
<dbReference type="PROSITE" id="PS00108">
    <property type="entry name" value="PROTEIN_KINASE_ST"/>
    <property type="match status" value="1"/>
</dbReference>
<dbReference type="EMBL" id="BPWL01000010">
    <property type="protein sequence ID" value="GJJ14702.1"/>
    <property type="molecule type" value="Genomic_DNA"/>
</dbReference>
<dbReference type="GO" id="GO:0034045">
    <property type="term" value="C:phagophore assembly site membrane"/>
    <property type="evidence" value="ECO:0007669"/>
    <property type="project" value="TreeGrafter"/>
</dbReference>
<dbReference type="GO" id="GO:0005524">
    <property type="term" value="F:ATP binding"/>
    <property type="evidence" value="ECO:0007669"/>
    <property type="project" value="UniProtKB-UniRule"/>
</dbReference>
<dbReference type="GO" id="GO:0004674">
    <property type="term" value="F:protein serine/threonine kinase activity"/>
    <property type="evidence" value="ECO:0007669"/>
    <property type="project" value="UniProtKB-EC"/>
</dbReference>
<evidence type="ECO:0000259" key="9">
    <source>
        <dbReference type="PROSITE" id="PS50011"/>
    </source>
</evidence>
<dbReference type="Proteomes" id="UP001050691">
    <property type="component" value="Unassembled WGS sequence"/>
</dbReference>
<keyword evidence="2" id="KW-0808">Transferase</keyword>
<evidence type="ECO:0000256" key="7">
    <source>
        <dbReference type="PROSITE-ProRule" id="PRU10141"/>
    </source>
</evidence>
<evidence type="ECO:0000256" key="8">
    <source>
        <dbReference type="SAM" id="MobiDB-lite"/>
    </source>
</evidence>
<dbReference type="InterPro" id="IPR048941">
    <property type="entry name" value="ATG1-like_MIT2"/>
</dbReference>
<dbReference type="GO" id="GO:0042594">
    <property type="term" value="P:response to starvation"/>
    <property type="evidence" value="ECO:0007669"/>
    <property type="project" value="TreeGrafter"/>
</dbReference>
<evidence type="ECO:0000256" key="5">
    <source>
        <dbReference type="ARBA" id="ARBA00022840"/>
    </source>
</evidence>
<dbReference type="InterPro" id="IPR022708">
    <property type="entry name" value="Atg1-like_tMIT"/>
</dbReference>
<keyword evidence="3 7" id="KW-0547">Nucleotide-binding</keyword>
<dbReference type="SMART" id="SM00220">
    <property type="entry name" value="S_TKc"/>
    <property type="match status" value="1"/>
</dbReference>
<keyword evidence="4" id="KW-0418">Kinase</keyword>
<dbReference type="GO" id="GO:0010506">
    <property type="term" value="P:regulation of autophagy"/>
    <property type="evidence" value="ECO:0007669"/>
    <property type="project" value="InterPro"/>
</dbReference>
<dbReference type="InterPro" id="IPR017441">
    <property type="entry name" value="Protein_kinase_ATP_BS"/>
</dbReference>
<dbReference type="EC" id="2.7.11.1" evidence="1"/>
<organism evidence="10 11">
    <name type="scientific">Clathrus columnatus</name>
    <dbReference type="NCBI Taxonomy" id="1419009"/>
    <lineage>
        <taxon>Eukaryota</taxon>
        <taxon>Fungi</taxon>
        <taxon>Dikarya</taxon>
        <taxon>Basidiomycota</taxon>
        <taxon>Agaricomycotina</taxon>
        <taxon>Agaricomycetes</taxon>
        <taxon>Phallomycetidae</taxon>
        <taxon>Phallales</taxon>
        <taxon>Clathraceae</taxon>
        <taxon>Clathrus</taxon>
    </lineage>
</organism>
<dbReference type="Gene3D" id="1.10.510.10">
    <property type="entry name" value="Transferase(Phosphotransferase) domain 1"/>
    <property type="match status" value="1"/>
</dbReference>
<dbReference type="PROSITE" id="PS50011">
    <property type="entry name" value="PROTEIN_KINASE_DOM"/>
    <property type="match status" value="1"/>
</dbReference>
<dbReference type="Pfam" id="PF21127">
    <property type="entry name" value="ATG1-like_MIT2"/>
    <property type="match status" value="1"/>
</dbReference>
<dbReference type="SUPFAM" id="SSF56112">
    <property type="entry name" value="Protein kinase-like (PK-like)"/>
    <property type="match status" value="1"/>
</dbReference>
<keyword evidence="5 7" id="KW-0067">ATP-binding</keyword>
<feature type="region of interest" description="Disordered" evidence="8">
    <location>
        <begin position="607"/>
        <end position="633"/>
    </location>
</feature>
<dbReference type="InterPro" id="IPR045269">
    <property type="entry name" value="Atg1-like"/>
</dbReference>
<dbReference type="GO" id="GO:0005776">
    <property type="term" value="C:autophagosome"/>
    <property type="evidence" value="ECO:0007669"/>
    <property type="project" value="TreeGrafter"/>
</dbReference>
<gene>
    <name evidence="10" type="ORF">Clacol_008969</name>
</gene>